<evidence type="ECO:0000256" key="1">
    <source>
        <dbReference type="SAM" id="MobiDB-lite"/>
    </source>
</evidence>
<keyword evidence="2" id="KW-0472">Membrane</keyword>
<keyword evidence="2" id="KW-0812">Transmembrane</keyword>
<feature type="transmembrane region" description="Helical" evidence="2">
    <location>
        <begin position="449"/>
        <end position="469"/>
    </location>
</feature>
<protein>
    <recommendedName>
        <fullName evidence="3">Glycosyltransferase RgtA/B/C/D-like domain-containing protein</fullName>
    </recommendedName>
</protein>
<proteinExistence type="predicted"/>
<feature type="transmembrane region" description="Helical" evidence="2">
    <location>
        <begin position="129"/>
        <end position="145"/>
    </location>
</feature>
<dbReference type="NCBIfam" id="TIGR03663">
    <property type="entry name" value="flippase activity-associated protein Agl23"/>
    <property type="match status" value="1"/>
</dbReference>
<reference evidence="4" key="1">
    <citation type="submission" date="2020-02" db="EMBL/GenBank/DDBJ databases">
        <authorList>
            <person name="Meier V. D."/>
        </authorList>
    </citation>
    <scope>NUCLEOTIDE SEQUENCE</scope>
    <source>
        <strain evidence="4">AVDCRST_MAG43</strain>
    </source>
</reference>
<dbReference type="InterPro" id="IPR038731">
    <property type="entry name" value="RgtA/B/C-like"/>
</dbReference>
<feature type="transmembrane region" description="Helical" evidence="2">
    <location>
        <begin position="209"/>
        <end position="234"/>
    </location>
</feature>
<accession>A0A6J4UNT8</accession>
<dbReference type="PANTHER" id="PTHR41710:SF2">
    <property type="entry name" value="GLYCOSYL TRANSFERASE FAMILY 39_83 DOMAIN-CONTAINING PROTEIN"/>
    <property type="match status" value="1"/>
</dbReference>
<feature type="compositionally biased region" description="Basic and acidic residues" evidence="1">
    <location>
        <begin position="1"/>
        <end position="12"/>
    </location>
</feature>
<dbReference type="EMBL" id="CADCWI010000059">
    <property type="protein sequence ID" value="CAA9552364.1"/>
    <property type="molecule type" value="Genomic_DNA"/>
</dbReference>
<feature type="transmembrane region" description="Helical" evidence="2">
    <location>
        <begin position="353"/>
        <end position="374"/>
    </location>
</feature>
<evidence type="ECO:0000256" key="2">
    <source>
        <dbReference type="SAM" id="Phobius"/>
    </source>
</evidence>
<feature type="transmembrane region" description="Helical" evidence="2">
    <location>
        <begin position="419"/>
        <end position="437"/>
    </location>
</feature>
<feature type="transmembrane region" description="Helical" evidence="2">
    <location>
        <begin position="246"/>
        <end position="266"/>
    </location>
</feature>
<feature type="transmembrane region" description="Helical" evidence="2">
    <location>
        <begin position="516"/>
        <end position="537"/>
    </location>
</feature>
<feature type="transmembrane region" description="Helical" evidence="2">
    <location>
        <begin position="566"/>
        <end position="585"/>
    </location>
</feature>
<evidence type="ECO:0000313" key="4">
    <source>
        <dbReference type="EMBL" id="CAA9552364.1"/>
    </source>
</evidence>
<dbReference type="Pfam" id="PF13231">
    <property type="entry name" value="PMT_2"/>
    <property type="match status" value="1"/>
</dbReference>
<feature type="domain" description="Glycosyltransferase RgtA/B/C/D-like" evidence="3">
    <location>
        <begin position="104"/>
        <end position="259"/>
    </location>
</feature>
<feature type="transmembrane region" description="Helical" evidence="2">
    <location>
        <begin position="296"/>
        <end position="316"/>
    </location>
</feature>
<gene>
    <name evidence="4" type="ORF">AVDCRST_MAG43-1176</name>
</gene>
<sequence length="820" mass="90844">MPDLKKPEKLDTRLGPTAPAPRTSMEAGGVDAASGVPAGPVRDTHSGTRLTIASVFWLGLLIASIATRFWDLGSRTLHHDESIHTYYSWFFSTGEIPYRHDPLSHGPFLFHANALVYTLFGGSDATSRLLPALTGVLIVGAPWLLRGRRFLGPWGAIATGFLLLISPSFLYYTRYIRHDPYTCLGALALCIAIFRYLERPQRRWMITAFVSVAFLLTNHEIAFAILLAFVIVLWGTLLWGRFRPLVPIHLATAILLAAVLALGSRLDWAPLPKIPWDDPTPEQQRAFYDALLTNPLVISVIVIGVAFLGACVAVLWNRSRSRMPGQGRLDALLGDSEDGSLERGVLNALRDPVGLLSGAIVALFIFFGLFTTLFTNLDGIASSTFATDGTLLYWLGQQDVRRGSQPWFYFITEGLQYEWLATVLGTTGVMVIGWRLVVAARRRHGTLRLLFAVLVSFWSVFLFVVLSWAGEKMPWLLMHIVLPASLVAGVIVNDLVEGALAWSRSRDRLSVRTGAFGRVGLYLATSLILLAAGWFFLASRLTHDLVAPATAVPGQQETTQAGRDSWWALALLPAVGLILTGVGWLTQGSRSTAYSVLAATFVVISLYQVHVGFRLTYLEGDIARDTLIYNTTSPDVTQMRSELDDLSLLAYGDDRLEIGYDSCAAWPLTWYFRDVPVANRVSESALDTPAELPDVVIGVPAQWDRSRDCYMPEEIDGYTSFTYILRWHEPERLIYRQFAIAPELDPESSAWGAAANPHGLADVVASMWSSVSTLADPDGQQRLFRLLIFRELPGGLNGYEYKLYIRDDLVPHYNDIRYGG</sequence>
<evidence type="ECO:0000259" key="3">
    <source>
        <dbReference type="Pfam" id="PF13231"/>
    </source>
</evidence>
<feature type="transmembrane region" description="Helical" evidence="2">
    <location>
        <begin position="475"/>
        <end position="496"/>
    </location>
</feature>
<feature type="region of interest" description="Disordered" evidence="1">
    <location>
        <begin position="1"/>
        <end position="40"/>
    </location>
</feature>
<dbReference type="InterPro" id="IPR019962">
    <property type="entry name" value="CHP03663"/>
</dbReference>
<feature type="transmembrane region" description="Helical" evidence="2">
    <location>
        <begin position="151"/>
        <end position="173"/>
    </location>
</feature>
<feature type="transmembrane region" description="Helical" evidence="2">
    <location>
        <begin position="592"/>
        <end position="609"/>
    </location>
</feature>
<feature type="transmembrane region" description="Helical" evidence="2">
    <location>
        <begin position="50"/>
        <end position="70"/>
    </location>
</feature>
<name>A0A6J4UNT8_9BACT</name>
<keyword evidence="2" id="KW-1133">Transmembrane helix</keyword>
<dbReference type="PANTHER" id="PTHR41710">
    <property type="entry name" value="GLYCOSYL TRANSFERASE, FAMILY 39"/>
    <property type="match status" value="1"/>
</dbReference>
<dbReference type="AlphaFoldDB" id="A0A6J4UNT8"/>
<organism evidence="4">
    <name type="scientific">uncultured Thermomicrobiales bacterium</name>
    <dbReference type="NCBI Taxonomy" id="1645740"/>
    <lineage>
        <taxon>Bacteria</taxon>
        <taxon>Pseudomonadati</taxon>
        <taxon>Thermomicrobiota</taxon>
        <taxon>Thermomicrobia</taxon>
        <taxon>Thermomicrobiales</taxon>
        <taxon>environmental samples</taxon>
    </lineage>
</organism>